<sequence length="277" mass="30805">MGEADPPTRRTVHQRASDMVLGVRSSITRPAITNATTWQIPLHVMRTITHATQFHGLEDEDAPGTPIPLRAHFRCPKHGLSDLAIVEKLYNSLIFAKQQIINPTAGGHIMDKLDPSECEEMFESFALAEQQHPSTRTSIPSARAYASFPRGEDTTPAIAPLLIRNRDARQRLDSHDTILKNQHSAFQDLKRTVGDIVKSLKEKQVEASTTYKSSNASVMAVLVLSHGEEEVVEKEASHGAEYGIPSVEEVKKVDWRARFAEIDARGARVECCFDEKS</sequence>
<reference evidence="1 2" key="2">
    <citation type="journal article" date="2022" name="Mol. Ecol. Resour.">
        <title>The genomes of chicory, endive, great burdock and yacon provide insights into Asteraceae paleo-polyploidization history and plant inulin production.</title>
        <authorList>
            <person name="Fan W."/>
            <person name="Wang S."/>
            <person name="Wang H."/>
            <person name="Wang A."/>
            <person name="Jiang F."/>
            <person name="Liu H."/>
            <person name="Zhao H."/>
            <person name="Xu D."/>
            <person name="Zhang Y."/>
        </authorList>
    </citation>
    <scope>NUCLEOTIDE SEQUENCE [LARGE SCALE GENOMIC DNA]</scope>
    <source>
        <strain evidence="2">cv. Yunnan</strain>
        <tissue evidence="1">Leaves</tissue>
    </source>
</reference>
<organism evidence="1 2">
    <name type="scientific">Smallanthus sonchifolius</name>
    <dbReference type="NCBI Taxonomy" id="185202"/>
    <lineage>
        <taxon>Eukaryota</taxon>
        <taxon>Viridiplantae</taxon>
        <taxon>Streptophyta</taxon>
        <taxon>Embryophyta</taxon>
        <taxon>Tracheophyta</taxon>
        <taxon>Spermatophyta</taxon>
        <taxon>Magnoliopsida</taxon>
        <taxon>eudicotyledons</taxon>
        <taxon>Gunneridae</taxon>
        <taxon>Pentapetalae</taxon>
        <taxon>asterids</taxon>
        <taxon>campanulids</taxon>
        <taxon>Asterales</taxon>
        <taxon>Asteraceae</taxon>
        <taxon>Asteroideae</taxon>
        <taxon>Heliantheae alliance</taxon>
        <taxon>Millerieae</taxon>
        <taxon>Smallanthus</taxon>
    </lineage>
</organism>
<keyword evidence="2" id="KW-1185">Reference proteome</keyword>
<proteinExistence type="predicted"/>
<dbReference type="EMBL" id="CM042021">
    <property type="protein sequence ID" value="KAI3819518.1"/>
    <property type="molecule type" value="Genomic_DNA"/>
</dbReference>
<comment type="caution">
    <text evidence="1">The sequence shown here is derived from an EMBL/GenBank/DDBJ whole genome shotgun (WGS) entry which is preliminary data.</text>
</comment>
<evidence type="ECO:0000313" key="2">
    <source>
        <dbReference type="Proteomes" id="UP001056120"/>
    </source>
</evidence>
<reference evidence="2" key="1">
    <citation type="journal article" date="2022" name="Mol. Ecol. Resour.">
        <title>The genomes of chicory, endive, great burdock and yacon provide insights into Asteraceae palaeo-polyploidization history and plant inulin production.</title>
        <authorList>
            <person name="Fan W."/>
            <person name="Wang S."/>
            <person name="Wang H."/>
            <person name="Wang A."/>
            <person name="Jiang F."/>
            <person name="Liu H."/>
            <person name="Zhao H."/>
            <person name="Xu D."/>
            <person name="Zhang Y."/>
        </authorList>
    </citation>
    <scope>NUCLEOTIDE SEQUENCE [LARGE SCALE GENOMIC DNA]</scope>
    <source>
        <strain evidence="2">cv. Yunnan</strain>
    </source>
</reference>
<accession>A0ACB9JG87</accession>
<dbReference type="Proteomes" id="UP001056120">
    <property type="component" value="Linkage Group LG04"/>
</dbReference>
<protein>
    <submittedName>
        <fullName evidence="1">Uncharacterized protein</fullName>
    </submittedName>
</protein>
<gene>
    <name evidence="1" type="ORF">L1987_13358</name>
</gene>
<evidence type="ECO:0000313" key="1">
    <source>
        <dbReference type="EMBL" id="KAI3819518.1"/>
    </source>
</evidence>
<name>A0ACB9JG87_9ASTR</name>